<sequence length="74" mass="8431">MLKINTLQLSDNLRSARMTVNQFRNALILLSCVILVFFRIVFAKEHNIQLIENTAKSAVFVQSFSRTTNSELTA</sequence>
<dbReference type="EMBL" id="JAJNAG010000004">
    <property type="protein sequence ID" value="MCD1125051.1"/>
    <property type="molecule type" value="Genomic_DNA"/>
</dbReference>
<dbReference type="Proteomes" id="UP001139171">
    <property type="component" value="Unassembled WGS sequence"/>
</dbReference>
<protein>
    <submittedName>
        <fullName evidence="1">Uncharacterized protein</fullName>
    </submittedName>
</protein>
<reference evidence="1" key="1">
    <citation type="submission" date="2021-11" db="EMBL/GenBank/DDBJ databases">
        <title>Jinshanibacter sp. isolated from one year old Eriocheir sinensis.</title>
        <authorList>
            <person name="Li J.-Y."/>
            <person name="He W."/>
            <person name="Gao T.-H."/>
        </authorList>
    </citation>
    <scope>NUCLEOTIDE SEQUENCE</scope>
    <source>
        <strain evidence="1">LJY008</strain>
    </source>
</reference>
<comment type="caution">
    <text evidence="1">The sequence shown here is derived from an EMBL/GenBank/DDBJ whole genome shotgun (WGS) entry which is preliminary data.</text>
</comment>
<dbReference type="AlphaFoldDB" id="A0A9X1MT50"/>
<keyword evidence="2" id="KW-1185">Reference proteome</keyword>
<dbReference type="RefSeq" id="WP_230608040.1">
    <property type="nucleotide sequence ID" value="NZ_JAJNAG010000004.1"/>
</dbReference>
<evidence type="ECO:0000313" key="1">
    <source>
        <dbReference type="EMBL" id="MCD1125051.1"/>
    </source>
</evidence>
<accession>A0A9X1MT50</accession>
<evidence type="ECO:0000313" key="2">
    <source>
        <dbReference type="Proteomes" id="UP001139171"/>
    </source>
</evidence>
<proteinExistence type="predicted"/>
<gene>
    <name evidence="1" type="ORF">LPW36_03235</name>
</gene>
<organism evidence="1 2">
    <name type="scientific">Limnobaculum eriocheiris</name>
    <dbReference type="NCBI Taxonomy" id="2897391"/>
    <lineage>
        <taxon>Bacteria</taxon>
        <taxon>Pseudomonadati</taxon>
        <taxon>Pseudomonadota</taxon>
        <taxon>Gammaproteobacteria</taxon>
        <taxon>Enterobacterales</taxon>
        <taxon>Budviciaceae</taxon>
        <taxon>Limnobaculum</taxon>
    </lineage>
</organism>
<name>A0A9X1MT50_9GAMM</name>